<dbReference type="EMBL" id="JAWDGP010007617">
    <property type="protein sequence ID" value="KAK3711279.1"/>
    <property type="molecule type" value="Genomic_DNA"/>
</dbReference>
<dbReference type="Pfam" id="PF01825">
    <property type="entry name" value="GPS"/>
    <property type="match status" value="1"/>
</dbReference>
<keyword evidence="4 6" id="KW-0472">Membrane</keyword>
<evidence type="ECO:0000256" key="1">
    <source>
        <dbReference type="ARBA" id="ARBA00004141"/>
    </source>
</evidence>
<protein>
    <recommendedName>
        <fullName evidence="7">GAIN-B domain-containing protein</fullName>
    </recommendedName>
</protein>
<dbReference type="Pfam" id="PF00002">
    <property type="entry name" value="7tm_2"/>
    <property type="match status" value="1"/>
</dbReference>
<dbReference type="InterPro" id="IPR000203">
    <property type="entry name" value="GPS"/>
</dbReference>
<keyword evidence="5" id="KW-1015">Disulfide bond</keyword>
<organism evidence="8 9">
    <name type="scientific">Elysia crispata</name>
    <name type="common">lettuce slug</name>
    <dbReference type="NCBI Taxonomy" id="231223"/>
    <lineage>
        <taxon>Eukaryota</taxon>
        <taxon>Metazoa</taxon>
        <taxon>Spiralia</taxon>
        <taxon>Lophotrochozoa</taxon>
        <taxon>Mollusca</taxon>
        <taxon>Gastropoda</taxon>
        <taxon>Heterobranchia</taxon>
        <taxon>Euthyneura</taxon>
        <taxon>Panpulmonata</taxon>
        <taxon>Sacoglossa</taxon>
        <taxon>Placobranchoidea</taxon>
        <taxon>Plakobranchidae</taxon>
        <taxon>Elysia</taxon>
    </lineage>
</organism>
<dbReference type="PANTHER" id="PTHR12011:SF471">
    <property type="entry name" value="G-PROTEIN COUPLED RECEPTORS FAMILY 2 PROFILE 2 DOMAIN-CONTAINING PROTEIN"/>
    <property type="match status" value="1"/>
</dbReference>
<dbReference type="Gene3D" id="1.20.1070.10">
    <property type="entry name" value="Rhodopsin 7-helix transmembrane proteins"/>
    <property type="match status" value="1"/>
</dbReference>
<gene>
    <name evidence="8" type="ORF">RRG08_064793</name>
</gene>
<dbReference type="GO" id="GO:0007189">
    <property type="term" value="P:adenylate cyclase-activating G protein-coupled receptor signaling pathway"/>
    <property type="evidence" value="ECO:0007669"/>
    <property type="project" value="TreeGrafter"/>
</dbReference>
<name>A0AAE0XTK3_9GAST</name>
<feature type="non-terminal residue" evidence="8">
    <location>
        <position position="1"/>
    </location>
</feature>
<accession>A0AAE0XTK3</accession>
<keyword evidence="3 6" id="KW-1133">Transmembrane helix</keyword>
<keyword evidence="2 6" id="KW-0812">Transmembrane</keyword>
<evidence type="ECO:0000256" key="3">
    <source>
        <dbReference type="ARBA" id="ARBA00022989"/>
    </source>
</evidence>
<dbReference type="PANTHER" id="PTHR12011">
    <property type="entry name" value="ADHESION G-PROTEIN COUPLED RECEPTOR"/>
    <property type="match status" value="1"/>
</dbReference>
<comment type="subcellular location">
    <subcellularLocation>
        <location evidence="1">Membrane</location>
        <topology evidence="1">Multi-pass membrane protein</topology>
    </subcellularLocation>
</comment>
<evidence type="ECO:0000313" key="9">
    <source>
        <dbReference type="Proteomes" id="UP001283361"/>
    </source>
</evidence>
<reference evidence="8" key="1">
    <citation type="journal article" date="2023" name="G3 (Bethesda)">
        <title>A reference genome for the long-term kleptoplast-retaining sea slug Elysia crispata morphotype clarki.</title>
        <authorList>
            <person name="Eastman K.E."/>
            <person name="Pendleton A.L."/>
            <person name="Shaikh M.A."/>
            <person name="Suttiyut T."/>
            <person name="Ogas R."/>
            <person name="Tomko P."/>
            <person name="Gavelis G."/>
            <person name="Widhalm J.R."/>
            <person name="Wisecaver J.H."/>
        </authorList>
    </citation>
    <scope>NUCLEOTIDE SEQUENCE</scope>
    <source>
        <strain evidence="8">ECLA1</strain>
    </source>
</reference>
<dbReference type="GO" id="GO:0004930">
    <property type="term" value="F:G protein-coupled receptor activity"/>
    <property type="evidence" value="ECO:0007669"/>
    <property type="project" value="InterPro"/>
</dbReference>
<dbReference type="Gene3D" id="2.60.220.50">
    <property type="match status" value="1"/>
</dbReference>
<evidence type="ECO:0000259" key="7">
    <source>
        <dbReference type="PROSITE" id="PS50221"/>
    </source>
</evidence>
<dbReference type="GO" id="GO:0005886">
    <property type="term" value="C:plasma membrane"/>
    <property type="evidence" value="ECO:0007669"/>
    <property type="project" value="TreeGrafter"/>
</dbReference>
<dbReference type="PROSITE" id="PS50221">
    <property type="entry name" value="GAIN_B"/>
    <property type="match status" value="1"/>
</dbReference>
<sequence>CKAFLNSPVLSLSSAVGHQRINLQHSFSIPFDGSLQVSNSSPRNTSTLMCGFQTLDEKDEEIWSSRGCSFSRITKAMEFTRLGLTSKTNGGSSGELTTISIVSSFRNKTENATTSTVTCHCNHTTNFAILMRVVDFQLSRADRLALSVITYIGCSASIISMVIAITVFCCLRSSLNSERVCVHRNLCIAILAAQLTFISGIDAVEEPVKNYVETTTIISLGL</sequence>
<dbReference type="Proteomes" id="UP001283361">
    <property type="component" value="Unassembled WGS sequence"/>
</dbReference>
<evidence type="ECO:0000256" key="2">
    <source>
        <dbReference type="ARBA" id="ARBA00022692"/>
    </source>
</evidence>
<dbReference type="InterPro" id="IPR000832">
    <property type="entry name" value="GPCR_2_secretin-like"/>
</dbReference>
<feature type="transmembrane region" description="Helical" evidence="6">
    <location>
        <begin position="148"/>
        <end position="171"/>
    </location>
</feature>
<dbReference type="InterPro" id="IPR046338">
    <property type="entry name" value="GAIN_dom_sf"/>
</dbReference>
<evidence type="ECO:0000313" key="8">
    <source>
        <dbReference type="EMBL" id="KAK3711279.1"/>
    </source>
</evidence>
<feature type="domain" description="GAIN-B" evidence="7">
    <location>
        <begin position="1"/>
        <end position="137"/>
    </location>
</feature>
<proteinExistence type="predicted"/>
<keyword evidence="9" id="KW-1185">Reference proteome</keyword>
<dbReference type="InterPro" id="IPR057244">
    <property type="entry name" value="GAIN_B"/>
</dbReference>
<comment type="caution">
    <text evidence="8">The sequence shown here is derived from an EMBL/GenBank/DDBJ whole genome shotgun (WGS) entry which is preliminary data.</text>
</comment>
<evidence type="ECO:0000256" key="4">
    <source>
        <dbReference type="ARBA" id="ARBA00023136"/>
    </source>
</evidence>
<dbReference type="AlphaFoldDB" id="A0AAE0XTK3"/>
<evidence type="ECO:0000256" key="5">
    <source>
        <dbReference type="ARBA" id="ARBA00023157"/>
    </source>
</evidence>
<evidence type="ECO:0000256" key="6">
    <source>
        <dbReference type="SAM" id="Phobius"/>
    </source>
</evidence>